<proteinExistence type="predicted"/>
<evidence type="ECO:0000313" key="1">
    <source>
        <dbReference type="EMBL" id="ODC03005.1"/>
    </source>
</evidence>
<gene>
    <name evidence="1" type="ORF">BFW38_05035</name>
</gene>
<evidence type="ECO:0000313" key="2">
    <source>
        <dbReference type="Proteomes" id="UP000094291"/>
    </source>
</evidence>
<dbReference type="RefSeq" id="WP_068997400.1">
    <property type="nucleotide sequence ID" value="NZ_MDTQ01000001.1"/>
</dbReference>
<dbReference type="EMBL" id="MDTQ01000001">
    <property type="protein sequence ID" value="ODC03005.1"/>
    <property type="molecule type" value="Genomic_DNA"/>
</dbReference>
<protein>
    <submittedName>
        <fullName evidence="1">Uncharacterized protein</fullName>
    </submittedName>
</protein>
<comment type="caution">
    <text evidence="1">The sequence shown here is derived from an EMBL/GenBank/DDBJ whole genome shotgun (WGS) entry which is preliminary data.</text>
</comment>
<name>A0A1E2V8M1_9GAMM</name>
<reference evidence="1 2" key="1">
    <citation type="submission" date="2016-08" db="EMBL/GenBank/DDBJ databases">
        <authorList>
            <person name="Seilhamer J.J."/>
        </authorList>
    </citation>
    <scope>NUCLEOTIDE SEQUENCE [LARGE SCALE GENOMIC DNA]</scope>
    <source>
        <strain evidence="1 2">PH27A</strain>
    </source>
</reference>
<organism evidence="1 2">
    <name type="scientific">Terasakiispira papahanaumokuakeensis</name>
    <dbReference type="NCBI Taxonomy" id="197479"/>
    <lineage>
        <taxon>Bacteria</taxon>
        <taxon>Pseudomonadati</taxon>
        <taxon>Pseudomonadota</taxon>
        <taxon>Gammaproteobacteria</taxon>
        <taxon>Oceanospirillales</taxon>
        <taxon>Terasakiispira</taxon>
    </lineage>
</organism>
<dbReference type="AlphaFoldDB" id="A0A1E2V8M1"/>
<dbReference type="Gene3D" id="1.10.10.60">
    <property type="entry name" value="Homeodomain-like"/>
    <property type="match status" value="1"/>
</dbReference>
<sequence>MDPREKAKMLAYVLLNEFNAKQVNIAKVLNVSEPTISLWLKEMRFRAEIHSLKQELAEVRRIAQDLQEQGLIEHRQTFGVLQ</sequence>
<dbReference type="Proteomes" id="UP000094291">
    <property type="component" value="Unassembled WGS sequence"/>
</dbReference>
<accession>A0A1E2V8M1</accession>
<keyword evidence="2" id="KW-1185">Reference proteome</keyword>